<evidence type="ECO:0000256" key="1">
    <source>
        <dbReference type="ARBA" id="ARBA00004651"/>
    </source>
</evidence>
<feature type="transmembrane region" description="Helical" evidence="6">
    <location>
        <begin position="176"/>
        <end position="199"/>
    </location>
</feature>
<keyword evidence="2" id="KW-1003">Cell membrane</keyword>
<feature type="transmembrane region" description="Helical" evidence="6">
    <location>
        <begin position="253"/>
        <end position="274"/>
    </location>
</feature>
<keyword evidence="3 6" id="KW-0812">Transmembrane</keyword>
<evidence type="ECO:0000313" key="8">
    <source>
        <dbReference type="Proteomes" id="UP001339911"/>
    </source>
</evidence>
<dbReference type="InterPro" id="IPR036259">
    <property type="entry name" value="MFS_trans_sf"/>
</dbReference>
<feature type="transmembrane region" description="Helical" evidence="6">
    <location>
        <begin position="24"/>
        <end position="44"/>
    </location>
</feature>
<comment type="caution">
    <text evidence="7">The sequence shown here is derived from an EMBL/GenBank/DDBJ whole genome shotgun (WGS) entry which is preliminary data.</text>
</comment>
<dbReference type="Pfam" id="PF07690">
    <property type="entry name" value="MFS_1"/>
    <property type="match status" value="1"/>
</dbReference>
<evidence type="ECO:0000256" key="5">
    <source>
        <dbReference type="ARBA" id="ARBA00023136"/>
    </source>
</evidence>
<sequence>MSATVVASGPGTDEVTASGLRRLLWGRGVAALGDGMWFTIWALYLTRIVGIPTGTVGVGMAVAAAFGLAAAVPLGALADRHDPRRVLVAIAAVRTVGMAGYLLVDGVWSFLVVTVAFVALANGGSAVRTALVAALVRDNRARVRELARQRVAQHVGYAAGAGLGAAVLAVDRPVGYTAAIAVNAVTFAVFGIVAATVPGRRAGGPTRPVRANVRAAVGDLPYVGVSTAVALFSLCWAMLSTGLPIWIAESTRLPLALSGIVVVISSVGIAVGQVPATRLARTPASATRTAVCSGVALAASCLLLATTAGGAGPVAVAVVVVAAVAHLAGELGYVASSWTLSLGLARERALGAYQGLAEAATATVQIFGPALFTLAVGTYGTVGWLLVAAIFLIAAALLPVLVRRALRDRPVNP</sequence>
<dbReference type="SUPFAM" id="SSF103473">
    <property type="entry name" value="MFS general substrate transporter"/>
    <property type="match status" value="1"/>
</dbReference>
<feature type="transmembrane region" description="Helical" evidence="6">
    <location>
        <begin position="56"/>
        <end position="74"/>
    </location>
</feature>
<dbReference type="PANTHER" id="PTHR23513">
    <property type="entry name" value="INTEGRAL MEMBRANE EFFLUX PROTEIN-RELATED"/>
    <property type="match status" value="1"/>
</dbReference>
<comment type="subcellular location">
    <subcellularLocation>
        <location evidence="1">Cell membrane</location>
        <topology evidence="1">Multi-pass membrane protein</topology>
    </subcellularLocation>
</comment>
<keyword evidence="8" id="KW-1185">Reference proteome</keyword>
<evidence type="ECO:0000256" key="4">
    <source>
        <dbReference type="ARBA" id="ARBA00022989"/>
    </source>
</evidence>
<feature type="transmembrane region" description="Helical" evidence="6">
    <location>
        <begin position="220"/>
        <end position="247"/>
    </location>
</feature>
<keyword evidence="5 6" id="KW-0472">Membrane</keyword>
<feature type="transmembrane region" description="Helical" evidence="6">
    <location>
        <begin position="151"/>
        <end position="170"/>
    </location>
</feature>
<organism evidence="7 8">
    <name type="scientific">Plantactinospora veratri</name>
    <dbReference type="NCBI Taxonomy" id="1436122"/>
    <lineage>
        <taxon>Bacteria</taxon>
        <taxon>Bacillati</taxon>
        <taxon>Actinomycetota</taxon>
        <taxon>Actinomycetes</taxon>
        <taxon>Micromonosporales</taxon>
        <taxon>Micromonosporaceae</taxon>
        <taxon>Plantactinospora</taxon>
    </lineage>
</organism>
<evidence type="ECO:0000256" key="3">
    <source>
        <dbReference type="ARBA" id="ARBA00022692"/>
    </source>
</evidence>
<dbReference type="PANTHER" id="PTHR23513:SF18">
    <property type="entry name" value="INTEGRAL MEMBRANE PROTEIN"/>
    <property type="match status" value="1"/>
</dbReference>
<evidence type="ECO:0000313" key="7">
    <source>
        <dbReference type="EMBL" id="MEE6308284.1"/>
    </source>
</evidence>
<dbReference type="EMBL" id="JAZGQL010000009">
    <property type="protein sequence ID" value="MEE6308284.1"/>
    <property type="molecule type" value="Genomic_DNA"/>
</dbReference>
<feature type="transmembrane region" description="Helical" evidence="6">
    <location>
        <begin position="286"/>
        <end position="308"/>
    </location>
</feature>
<feature type="transmembrane region" description="Helical" evidence="6">
    <location>
        <begin position="86"/>
        <end position="104"/>
    </location>
</feature>
<evidence type="ECO:0000256" key="2">
    <source>
        <dbReference type="ARBA" id="ARBA00022475"/>
    </source>
</evidence>
<dbReference type="InterPro" id="IPR011701">
    <property type="entry name" value="MFS"/>
</dbReference>
<proteinExistence type="predicted"/>
<feature type="transmembrane region" description="Helical" evidence="6">
    <location>
        <begin position="382"/>
        <end position="402"/>
    </location>
</feature>
<reference evidence="7 8" key="1">
    <citation type="submission" date="2024-01" db="EMBL/GenBank/DDBJ databases">
        <title>Genome insights into Plantactinospora veratri sp. nov.</title>
        <authorList>
            <person name="Wang L."/>
        </authorList>
    </citation>
    <scope>NUCLEOTIDE SEQUENCE [LARGE SCALE GENOMIC DNA]</scope>
    <source>
        <strain evidence="7 8">NEAU-FHS4</strain>
    </source>
</reference>
<dbReference type="RefSeq" id="WP_331208561.1">
    <property type="nucleotide sequence ID" value="NZ_JAZGQL010000009.1"/>
</dbReference>
<dbReference type="Proteomes" id="UP001339911">
    <property type="component" value="Unassembled WGS sequence"/>
</dbReference>
<name>A0ABU7SEA5_9ACTN</name>
<protein>
    <submittedName>
        <fullName evidence="7">MFS transporter</fullName>
    </submittedName>
</protein>
<gene>
    <name evidence="7" type="ORF">V1634_15760</name>
</gene>
<dbReference type="Gene3D" id="1.20.1250.20">
    <property type="entry name" value="MFS general substrate transporter like domains"/>
    <property type="match status" value="2"/>
</dbReference>
<accession>A0ABU7SEA5</accession>
<feature type="transmembrane region" description="Helical" evidence="6">
    <location>
        <begin position="110"/>
        <end position="131"/>
    </location>
</feature>
<evidence type="ECO:0000256" key="6">
    <source>
        <dbReference type="SAM" id="Phobius"/>
    </source>
</evidence>
<keyword evidence="4 6" id="KW-1133">Transmembrane helix</keyword>